<dbReference type="InterPro" id="IPR032874">
    <property type="entry name" value="DDE_dom"/>
</dbReference>
<dbReference type="AlphaFoldDB" id="A0A235HAW4"/>
<name>A0A235HAW4_AZOBR</name>
<accession>A0A235HAW4</accession>
<dbReference type="Proteomes" id="UP000215367">
    <property type="component" value="Unassembled WGS sequence"/>
</dbReference>
<evidence type="ECO:0000313" key="4">
    <source>
        <dbReference type="Proteomes" id="UP000215367"/>
    </source>
</evidence>
<feature type="region of interest" description="Disordered" evidence="1">
    <location>
        <begin position="1"/>
        <end position="22"/>
    </location>
</feature>
<dbReference type="EMBL" id="NOWT01000018">
    <property type="protein sequence ID" value="OYD82921.1"/>
    <property type="molecule type" value="Genomic_DNA"/>
</dbReference>
<evidence type="ECO:0000256" key="1">
    <source>
        <dbReference type="SAM" id="MobiDB-lite"/>
    </source>
</evidence>
<keyword evidence="3" id="KW-0614">Plasmid</keyword>
<protein>
    <recommendedName>
        <fullName evidence="2">DDE domain-containing protein</fullName>
    </recommendedName>
</protein>
<dbReference type="Pfam" id="PF13610">
    <property type="entry name" value="DDE_Tnp_IS240"/>
    <property type="match status" value="1"/>
</dbReference>
<feature type="compositionally biased region" description="Basic and acidic residues" evidence="1">
    <location>
        <begin position="1"/>
        <end position="20"/>
    </location>
</feature>
<geneLocation type="plasmid" evidence="3">
    <name>unnamed</name>
</geneLocation>
<evidence type="ECO:0000313" key="3">
    <source>
        <dbReference type="EMBL" id="OYD82921.1"/>
    </source>
</evidence>
<gene>
    <name evidence="3" type="ORF">CHT98_18720</name>
</gene>
<reference evidence="3 4" key="1">
    <citation type="submission" date="2017-07" db="EMBL/GenBank/DDBJ databases">
        <title>Whole genome sequence of Azospirillum brasilense 2A1, a potential biofertilizer strain.</title>
        <authorList>
            <person name="Fontana C.A."/>
            <person name="Toffoli L.M."/>
            <person name="Salazar S.M."/>
            <person name="Puglisi E."/>
            <person name="Pedraza R."/>
            <person name="Bassi D."/>
            <person name="Cocconcelli P.S."/>
        </authorList>
    </citation>
    <scope>NUCLEOTIDE SEQUENCE [LARGE SCALE GENOMIC DNA]</scope>
    <source>
        <strain evidence="3 4">2A1</strain>
        <plasmid evidence="3">unnamed</plasmid>
    </source>
</reference>
<evidence type="ECO:0000259" key="2">
    <source>
        <dbReference type="Pfam" id="PF13610"/>
    </source>
</evidence>
<comment type="caution">
    <text evidence="3">The sequence shown here is derived from an EMBL/GenBank/DDBJ whole genome shotgun (WGS) entry which is preliminary data.</text>
</comment>
<dbReference type="RefSeq" id="WP_094305008.1">
    <property type="nucleotide sequence ID" value="NZ_NOWT01000018.1"/>
</dbReference>
<feature type="domain" description="DDE" evidence="2">
    <location>
        <begin position="4"/>
        <end position="54"/>
    </location>
</feature>
<organism evidence="3 4">
    <name type="scientific">Azospirillum brasilense</name>
    <dbReference type="NCBI Taxonomy" id="192"/>
    <lineage>
        <taxon>Bacteria</taxon>
        <taxon>Pseudomonadati</taxon>
        <taxon>Pseudomonadota</taxon>
        <taxon>Alphaproteobacteria</taxon>
        <taxon>Rhodospirillales</taxon>
        <taxon>Azospirillaceae</taxon>
        <taxon>Azospirillum</taxon>
    </lineage>
</organism>
<proteinExistence type="predicted"/>
<sequence length="88" mass="10168">MFGDAVEHRTSKFKNNHLEQDPCGVKGRARAMRGFQNPNSAHRFCRAYEEVRNFLQPATRRKQHVPAARRRAIHVQRDAALRDMLAVA</sequence>